<sequence>MTKNLKVLYQPEALTKERKHRASNSKNINPKSHSGPNFTPHAFGLFKEYAKKGDAGKPQVVRDALSFEMMKLTRMIKEFNWRKERFNHTKQLEDKKWNWRIDLENKKMTWKKKRKRKIVGLKSRKLIK</sequence>
<dbReference type="Proteomes" id="UP000238274">
    <property type="component" value="Unassembled WGS sequence"/>
</dbReference>
<evidence type="ECO:0000256" key="1">
    <source>
        <dbReference type="SAM" id="MobiDB-lite"/>
    </source>
</evidence>
<comment type="caution">
    <text evidence="2">The sequence shown here is derived from an EMBL/GenBank/DDBJ whole genome shotgun (WGS) entry which is preliminary data.</text>
</comment>
<gene>
    <name evidence="2" type="ORF">PSHT_04929</name>
</gene>
<organism evidence="2 3">
    <name type="scientific">Puccinia striiformis</name>
    <dbReference type="NCBI Taxonomy" id="27350"/>
    <lineage>
        <taxon>Eukaryota</taxon>
        <taxon>Fungi</taxon>
        <taxon>Dikarya</taxon>
        <taxon>Basidiomycota</taxon>
        <taxon>Pucciniomycotina</taxon>
        <taxon>Pucciniomycetes</taxon>
        <taxon>Pucciniales</taxon>
        <taxon>Pucciniaceae</taxon>
        <taxon>Puccinia</taxon>
    </lineage>
</organism>
<reference evidence="3" key="2">
    <citation type="journal article" date="2018" name="BMC Genomics">
        <title>Genomic insights into host adaptation between the wheat stripe rust pathogen (Puccinia striiformis f. sp. tritici) and the barley stripe rust pathogen (Puccinia striiformis f. sp. hordei).</title>
        <authorList>
            <person name="Xia C."/>
            <person name="Wang M."/>
            <person name="Yin C."/>
            <person name="Cornejo O.E."/>
            <person name="Hulbert S.H."/>
            <person name="Chen X."/>
        </authorList>
    </citation>
    <scope>NUCLEOTIDE SEQUENCE [LARGE SCALE GENOMIC DNA]</scope>
    <source>
        <strain evidence="3">93TX-2</strain>
    </source>
</reference>
<evidence type="ECO:0000313" key="2">
    <source>
        <dbReference type="EMBL" id="POW19211.1"/>
    </source>
</evidence>
<name>A0A2S4WBT0_9BASI</name>
<reference evidence="2 3" key="1">
    <citation type="submission" date="2017-12" db="EMBL/GenBank/DDBJ databases">
        <title>Gene loss provides genomic basis for host adaptation in cereal stripe rust fungi.</title>
        <authorList>
            <person name="Xia C."/>
        </authorList>
    </citation>
    <scope>NUCLEOTIDE SEQUENCE [LARGE SCALE GENOMIC DNA]</scope>
    <source>
        <strain evidence="2 3">93TX-2</strain>
    </source>
</reference>
<dbReference type="AlphaFoldDB" id="A0A2S4WBT0"/>
<dbReference type="VEuPathDB" id="FungiDB:PSHT_04929"/>
<keyword evidence="3" id="KW-1185">Reference proteome</keyword>
<protein>
    <submittedName>
        <fullName evidence="2">Uncharacterized protein</fullName>
    </submittedName>
</protein>
<reference evidence="3" key="3">
    <citation type="journal article" date="2018" name="Mol. Plant Microbe Interact.">
        <title>Genome sequence resources for the wheat stripe rust pathogen (Puccinia striiformis f. sp. tritici) and the barley stripe rust pathogen (Puccinia striiformis f. sp. hordei).</title>
        <authorList>
            <person name="Xia C."/>
            <person name="Wang M."/>
            <person name="Yin C."/>
            <person name="Cornejo O.E."/>
            <person name="Hulbert S.H."/>
            <person name="Chen X."/>
        </authorList>
    </citation>
    <scope>NUCLEOTIDE SEQUENCE [LARGE SCALE GENOMIC DNA]</scope>
    <source>
        <strain evidence="3">93TX-2</strain>
    </source>
</reference>
<accession>A0A2S4WBT0</accession>
<feature type="region of interest" description="Disordered" evidence="1">
    <location>
        <begin position="10"/>
        <end position="37"/>
    </location>
</feature>
<proteinExistence type="predicted"/>
<dbReference type="EMBL" id="PKSM01000052">
    <property type="protein sequence ID" value="POW19211.1"/>
    <property type="molecule type" value="Genomic_DNA"/>
</dbReference>
<evidence type="ECO:0000313" key="3">
    <source>
        <dbReference type="Proteomes" id="UP000238274"/>
    </source>
</evidence>
<feature type="compositionally biased region" description="Polar residues" evidence="1">
    <location>
        <begin position="24"/>
        <end position="37"/>
    </location>
</feature>